<dbReference type="SUPFAM" id="SSF52540">
    <property type="entry name" value="P-loop containing nucleoside triphosphate hydrolases"/>
    <property type="match status" value="1"/>
</dbReference>
<dbReference type="GO" id="GO:0016887">
    <property type="term" value="F:ATP hydrolysis activity"/>
    <property type="evidence" value="ECO:0007669"/>
    <property type="project" value="TreeGrafter"/>
</dbReference>
<name>A0A9D3AB23_9BURK</name>
<comment type="caution">
    <text evidence="5">The sequence shown here is derived from an EMBL/GenBank/DDBJ whole genome shotgun (WGS) entry which is preliminary data.</text>
</comment>
<dbReference type="RefSeq" id="WP_276830412.1">
    <property type="nucleotide sequence ID" value="NZ_DYTQ01000051.1"/>
</dbReference>
<comment type="similarity">
    <text evidence="1">Belongs to the GSP E family.</text>
</comment>
<dbReference type="Pfam" id="PF00437">
    <property type="entry name" value="T2SSE"/>
    <property type="match status" value="1"/>
</dbReference>
<reference evidence="5" key="2">
    <citation type="submission" date="2021-09" db="EMBL/GenBank/DDBJ databases">
        <authorList>
            <person name="Gilroy R."/>
        </authorList>
    </citation>
    <scope>NUCLEOTIDE SEQUENCE</scope>
    <source>
        <strain evidence="5">CHK175-13533</strain>
    </source>
</reference>
<evidence type="ECO:0000256" key="1">
    <source>
        <dbReference type="ARBA" id="ARBA00006611"/>
    </source>
</evidence>
<dbReference type="Gene3D" id="3.30.450.90">
    <property type="match status" value="1"/>
</dbReference>
<dbReference type="InterPro" id="IPR001482">
    <property type="entry name" value="T2SS/T4SS_dom"/>
</dbReference>
<gene>
    <name evidence="5" type="primary">tadA</name>
    <name evidence="5" type="ORF">K8U84_04265</name>
</gene>
<dbReference type="AlphaFoldDB" id="A0A9D3AB23"/>
<dbReference type="PANTHER" id="PTHR30258">
    <property type="entry name" value="TYPE II SECRETION SYSTEM PROTEIN GSPE-RELATED"/>
    <property type="match status" value="1"/>
</dbReference>
<evidence type="ECO:0000313" key="5">
    <source>
        <dbReference type="EMBL" id="HJH23749.1"/>
    </source>
</evidence>
<feature type="domain" description="Bacterial type II secretion system protein E" evidence="4">
    <location>
        <begin position="156"/>
        <end position="511"/>
    </location>
</feature>
<evidence type="ECO:0000256" key="2">
    <source>
        <dbReference type="ARBA" id="ARBA00022741"/>
    </source>
</evidence>
<reference evidence="5" key="1">
    <citation type="journal article" date="2021" name="PeerJ">
        <title>Extensive microbial diversity within the chicken gut microbiome revealed by metagenomics and culture.</title>
        <authorList>
            <person name="Gilroy R."/>
            <person name="Ravi A."/>
            <person name="Getino M."/>
            <person name="Pursley I."/>
            <person name="Horton D.L."/>
            <person name="Alikhan N.F."/>
            <person name="Baker D."/>
            <person name="Gharbi K."/>
            <person name="Hall N."/>
            <person name="Watson M."/>
            <person name="Adriaenssens E.M."/>
            <person name="Foster-Nyarko E."/>
            <person name="Jarju S."/>
            <person name="Secka A."/>
            <person name="Antonio M."/>
            <person name="Oren A."/>
            <person name="Chaudhuri R.R."/>
            <person name="La Ragione R."/>
            <person name="Hildebrand F."/>
            <person name="Pallen M.J."/>
        </authorList>
    </citation>
    <scope>NUCLEOTIDE SEQUENCE</scope>
    <source>
        <strain evidence="5">CHK175-13533</strain>
    </source>
</reference>
<evidence type="ECO:0000259" key="4">
    <source>
        <dbReference type="Pfam" id="PF00437"/>
    </source>
</evidence>
<dbReference type="GO" id="GO:0005524">
    <property type="term" value="F:ATP binding"/>
    <property type="evidence" value="ECO:0007669"/>
    <property type="project" value="UniProtKB-KW"/>
</dbReference>
<dbReference type="InterPro" id="IPR027417">
    <property type="entry name" value="P-loop_NTPase"/>
</dbReference>
<protein>
    <submittedName>
        <fullName evidence="5">Flp pilus assembly complex ATPase component TadA</fullName>
    </submittedName>
</protein>
<keyword evidence="3" id="KW-0067">ATP-binding</keyword>
<dbReference type="GO" id="GO:0005886">
    <property type="term" value="C:plasma membrane"/>
    <property type="evidence" value="ECO:0007669"/>
    <property type="project" value="TreeGrafter"/>
</dbReference>
<dbReference type="EMBL" id="DYTQ01000051">
    <property type="protein sequence ID" value="HJH23749.1"/>
    <property type="molecule type" value="Genomic_DNA"/>
</dbReference>
<evidence type="ECO:0000313" key="6">
    <source>
        <dbReference type="Proteomes" id="UP000700248"/>
    </source>
</evidence>
<sequence length="578" mass="63887">MWPRFLSLWRQSAPPLLINPSHDLSPRVAAPVLSHLEQIQQLQPKIERLLIQEFELGELVSRLCPVLLADQSVTVFAIEEHQVGDAIDALHALIQKKGYQLAKVPCYVVGVTLLLELVRTAPSSPMANQAAGSGALWAQADLFNAFLEIVRWGVLHHATDIHINILTASPYSEVRFSIAGRYSHPPKFQGISTRFLLDMMAVVWMSIRGGNGAVFDPHKEQQGSLHCEIEGKSVMLRWGSLAAELGPSICLRILQRQLGTVLPDLASLGYLPAQQLQLENSLLGDGGAVVFSGAVGSGKSTTLAALIAQLPAWRKLVSLEDPVEYLISNAVQVALSRDLFEESHQVFGAKLRALKRAAMTDVLLGEIRDVETGRAFTDLSSSGVRLYTTVHAASAALVPARLHSDFIGVSMDLLTAPSVIKLLVHQCLLPRLCSYCAIPLITLTDYPPQAISRHHPFSQWIRQLKRLMKNMDLSQVRVRCLSGCEHCFNTELPELKGWQGRVVSAEILDPALYPDYLVALLARQPVLPVLLQAGWKPLRFNALEQVSLGRIDPFDLERYFDVLDSPAWQGRWPKGRPC</sequence>
<keyword evidence="2" id="KW-0547">Nucleotide-binding</keyword>
<evidence type="ECO:0000256" key="3">
    <source>
        <dbReference type="ARBA" id="ARBA00022840"/>
    </source>
</evidence>
<proteinExistence type="inferred from homology"/>
<accession>A0A9D3AB23</accession>
<dbReference type="Proteomes" id="UP000700248">
    <property type="component" value="Unassembled WGS sequence"/>
</dbReference>
<organism evidence="5 6">
    <name type="scientific">Paenalcaligenes hominis</name>
    <dbReference type="NCBI Taxonomy" id="643674"/>
    <lineage>
        <taxon>Bacteria</taxon>
        <taxon>Pseudomonadati</taxon>
        <taxon>Pseudomonadota</taxon>
        <taxon>Betaproteobacteria</taxon>
        <taxon>Burkholderiales</taxon>
        <taxon>Alcaligenaceae</taxon>
        <taxon>Paenalcaligenes</taxon>
    </lineage>
</organism>
<dbReference type="PANTHER" id="PTHR30258:SF3">
    <property type="entry name" value="SLL1921 PROTEIN"/>
    <property type="match status" value="1"/>
</dbReference>
<dbReference type="Gene3D" id="3.40.50.300">
    <property type="entry name" value="P-loop containing nucleotide triphosphate hydrolases"/>
    <property type="match status" value="1"/>
</dbReference>